<dbReference type="EMBL" id="CM055103">
    <property type="protein sequence ID" value="KAJ7534858.1"/>
    <property type="molecule type" value="Genomic_DNA"/>
</dbReference>
<reference evidence="2" key="1">
    <citation type="journal article" date="2024" name="Proc. Natl. Acad. Sci. U.S.A.">
        <title>Extraordinary preservation of gene collinearity over three hundred million years revealed in homosporous lycophytes.</title>
        <authorList>
            <person name="Li C."/>
            <person name="Wickell D."/>
            <person name="Kuo L.Y."/>
            <person name="Chen X."/>
            <person name="Nie B."/>
            <person name="Liao X."/>
            <person name="Peng D."/>
            <person name="Ji J."/>
            <person name="Jenkins J."/>
            <person name="Williams M."/>
            <person name="Shu S."/>
            <person name="Plott C."/>
            <person name="Barry K."/>
            <person name="Rajasekar S."/>
            <person name="Grimwood J."/>
            <person name="Han X."/>
            <person name="Sun S."/>
            <person name="Hou Z."/>
            <person name="He W."/>
            <person name="Dai G."/>
            <person name="Sun C."/>
            <person name="Schmutz J."/>
            <person name="Leebens-Mack J.H."/>
            <person name="Li F.W."/>
            <person name="Wang L."/>
        </authorList>
    </citation>
    <scope>NUCLEOTIDE SEQUENCE [LARGE SCALE GENOMIC DNA]</scope>
    <source>
        <strain evidence="2">cv. PW_Plant_1</strain>
    </source>
</reference>
<gene>
    <name evidence="1" type="ORF">O6H91_12G007100</name>
</gene>
<proteinExistence type="predicted"/>
<keyword evidence="2" id="KW-1185">Reference proteome</keyword>
<organism evidence="1 2">
    <name type="scientific">Diphasiastrum complanatum</name>
    <name type="common">Issler's clubmoss</name>
    <name type="synonym">Lycopodium complanatum</name>
    <dbReference type="NCBI Taxonomy" id="34168"/>
    <lineage>
        <taxon>Eukaryota</taxon>
        <taxon>Viridiplantae</taxon>
        <taxon>Streptophyta</taxon>
        <taxon>Embryophyta</taxon>
        <taxon>Tracheophyta</taxon>
        <taxon>Lycopodiopsida</taxon>
        <taxon>Lycopodiales</taxon>
        <taxon>Lycopodiaceae</taxon>
        <taxon>Lycopodioideae</taxon>
        <taxon>Diphasiastrum</taxon>
    </lineage>
</organism>
<comment type="caution">
    <text evidence="1">The sequence shown here is derived from an EMBL/GenBank/DDBJ whole genome shotgun (WGS) entry which is preliminary data.</text>
</comment>
<accession>A0ACC2BYM3</accession>
<evidence type="ECO:0000313" key="1">
    <source>
        <dbReference type="EMBL" id="KAJ7534858.1"/>
    </source>
</evidence>
<evidence type="ECO:0000313" key="2">
    <source>
        <dbReference type="Proteomes" id="UP001162992"/>
    </source>
</evidence>
<sequence>MGNSGNIVQACCKRSRHTDDHCSSAHSQVELNFTSCKAELDLSFEKTCDSANIAERCAPDSLQEIEGSLRPWARERDCISHSMATSFEKSVSGYNLDTFDAATKSTRICGSSSSLIETGNILPGRVEEDQASPTISTLLCSNDVPAHVLHDYPNTAQEEDVAVSFSGSDHERADCRCMKSSSCPPHGLVSLCGRRREMEDAVAAVPSFLHARSDVAGPSCNYCSSKGSKELSSLHFFGVYDGHGGSQASLLCKDRLHHALAEEVTTALATWSPGSVLSATDLTAYWQKAMVACFSKVDAEVDGNTEMRPDCEASASIPETVGSTAVVAVVGPSQIIVGNCGDSRAVLSRGGKAIALSKDHKPDREDELARVEAAGGHVIFWNGFRVLGVLAMSRAIGDRYLKPFIIPEPEVTCTPRMKDDECLILASDGLWDVLSNEEACDIARRCLAGHCRYRNHPGSPDNEIDNPLATAAAAILAKVALSKGSMDNISVVVVDLKDR</sequence>
<name>A0ACC2BYM3_DIPCM</name>
<protein>
    <submittedName>
        <fullName evidence="1">Uncharacterized protein</fullName>
    </submittedName>
</protein>
<dbReference type="Proteomes" id="UP001162992">
    <property type="component" value="Chromosome 12"/>
</dbReference>